<proteinExistence type="inferred from homology"/>
<accession>A0ABV0F3C1</accession>
<feature type="transmembrane region" description="Helical" evidence="3">
    <location>
        <begin position="7"/>
        <end position="27"/>
    </location>
</feature>
<dbReference type="NCBIfam" id="TIGR00350">
    <property type="entry name" value="lytR_cpsA_psr"/>
    <property type="match status" value="1"/>
</dbReference>
<sequence length="437" mass="48767">MRTWQKIIIGIMGVITFVVTAVTAYGIKAYYDTSRTFNTIVEKVDRKTTKRQTVVNIDAQEPFSIMLLGIDTGAMGRTEQGRSDTMMVVTVNPQKKQSTIVSLDRDIYTKIVGHDTMDKLNHAYAFGGVEMAMDSVENLLDIPIDHYVTINMQGLSDLIDAVGGIDVHNKYHFELDGVELQADTDYHLDGTKGLSYARYRKYDETTGMGDPDGDIGRQKRQREVIEKIVKKVLSLDSVTNYQKILKAVEKNTKTDLVWADMLDIANHYRNALSKIKQLQLQGEGDMYNGIYYQFLGMDSLLDVQNTLKEQLGIQPSETLPQQDQYTDGYADYRFYNDSDSETDPSVTEGETLQANGGDTSGYTETDDYEEGTASQGAGYTEDAGYTEEAGYTGDAGYAEDPGYTDDNGSDNAVETDPATGYYDDTNAGYEEDYTETY</sequence>
<keyword evidence="3" id="KW-1133">Transmembrane helix</keyword>
<keyword evidence="3" id="KW-0472">Membrane</keyword>
<feature type="compositionally biased region" description="Polar residues" evidence="2">
    <location>
        <begin position="343"/>
        <end position="363"/>
    </location>
</feature>
<evidence type="ECO:0000256" key="3">
    <source>
        <dbReference type="SAM" id="Phobius"/>
    </source>
</evidence>
<evidence type="ECO:0000259" key="4">
    <source>
        <dbReference type="Pfam" id="PF03816"/>
    </source>
</evidence>
<comment type="similarity">
    <text evidence="1">Belongs to the LytR/CpsA/Psr (LCP) family.</text>
</comment>
<keyword evidence="6" id="KW-1185">Reference proteome</keyword>
<dbReference type="Proteomes" id="UP001429357">
    <property type="component" value="Unassembled WGS sequence"/>
</dbReference>
<evidence type="ECO:0000313" key="5">
    <source>
        <dbReference type="EMBL" id="MEO1781759.1"/>
    </source>
</evidence>
<dbReference type="EMBL" id="MAEI02000001">
    <property type="protein sequence ID" value="MEO1781759.1"/>
    <property type="molecule type" value="Genomic_DNA"/>
</dbReference>
<reference evidence="6" key="1">
    <citation type="submission" date="2016-06" db="EMBL/GenBank/DDBJ databases">
        <title>Four novel species of enterococci isolated from chicken manure.</title>
        <authorList>
            <person name="Van Tyne D."/>
        </authorList>
    </citation>
    <scope>NUCLEOTIDE SEQUENCE [LARGE SCALE GENOMIC DNA]</scope>
    <source>
        <strain evidence="6">JM9A</strain>
    </source>
</reference>
<evidence type="ECO:0000256" key="2">
    <source>
        <dbReference type="SAM" id="MobiDB-lite"/>
    </source>
</evidence>
<dbReference type="PANTHER" id="PTHR33392">
    <property type="entry name" value="POLYISOPRENYL-TEICHOIC ACID--PEPTIDOGLYCAN TEICHOIC ACID TRANSFERASE TAGU"/>
    <property type="match status" value="1"/>
</dbReference>
<name>A0ABV0F3C1_9ENTE</name>
<comment type="caution">
    <text evidence="5">The sequence shown here is derived from an EMBL/GenBank/DDBJ whole genome shotgun (WGS) entry which is preliminary data.</text>
</comment>
<evidence type="ECO:0000256" key="1">
    <source>
        <dbReference type="ARBA" id="ARBA00006068"/>
    </source>
</evidence>
<dbReference type="RefSeq" id="WP_161868473.1">
    <property type="nucleotide sequence ID" value="NZ_MAEI02000001.1"/>
</dbReference>
<dbReference type="InterPro" id="IPR050922">
    <property type="entry name" value="LytR/CpsA/Psr_CW_biosynth"/>
</dbReference>
<reference evidence="5 6" key="2">
    <citation type="submission" date="2024-02" db="EMBL/GenBank/DDBJ databases">
        <title>The Genome Sequence of Enterococcus diestrammenae JM9A.</title>
        <authorList>
            <person name="Earl A."/>
            <person name="Manson A."/>
            <person name="Gilmore M."/>
            <person name="Sanders J."/>
            <person name="Shea T."/>
            <person name="Howe W."/>
            <person name="Livny J."/>
            <person name="Cuomo C."/>
            <person name="Neafsey D."/>
            <person name="Birren B."/>
        </authorList>
    </citation>
    <scope>NUCLEOTIDE SEQUENCE [LARGE SCALE GENOMIC DNA]</scope>
    <source>
        <strain evidence="5 6">JM9A</strain>
    </source>
</reference>
<organism evidence="5 6">
    <name type="scientific">Enterococcus diestrammenae</name>
    <dbReference type="NCBI Taxonomy" id="1155073"/>
    <lineage>
        <taxon>Bacteria</taxon>
        <taxon>Bacillati</taxon>
        <taxon>Bacillota</taxon>
        <taxon>Bacilli</taxon>
        <taxon>Lactobacillales</taxon>
        <taxon>Enterococcaceae</taxon>
        <taxon>Enterococcus</taxon>
    </lineage>
</organism>
<gene>
    <name evidence="5" type="ORF">BAU18_001347</name>
</gene>
<dbReference type="PANTHER" id="PTHR33392:SF6">
    <property type="entry name" value="POLYISOPRENYL-TEICHOIC ACID--PEPTIDOGLYCAN TEICHOIC ACID TRANSFERASE TAGU"/>
    <property type="match status" value="1"/>
</dbReference>
<dbReference type="Pfam" id="PF03816">
    <property type="entry name" value="LytR_cpsA_psr"/>
    <property type="match status" value="1"/>
</dbReference>
<feature type="region of interest" description="Disordered" evidence="2">
    <location>
        <begin position="332"/>
        <end position="437"/>
    </location>
</feature>
<dbReference type="InterPro" id="IPR004474">
    <property type="entry name" value="LytR_CpsA_psr"/>
</dbReference>
<evidence type="ECO:0000313" key="6">
    <source>
        <dbReference type="Proteomes" id="UP001429357"/>
    </source>
</evidence>
<feature type="domain" description="Cell envelope-related transcriptional attenuator" evidence="4">
    <location>
        <begin position="82"/>
        <end position="233"/>
    </location>
</feature>
<keyword evidence="3" id="KW-0812">Transmembrane</keyword>
<dbReference type="Gene3D" id="3.40.630.190">
    <property type="entry name" value="LCP protein"/>
    <property type="match status" value="1"/>
</dbReference>
<protein>
    <recommendedName>
        <fullName evidence="4">Cell envelope-related transcriptional attenuator domain-containing protein</fullName>
    </recommendedName>
</protein>